<keyword evidence="7" id="KW-0539">Nucleus</keyword>
<dbReference type="Pfam" id="PF13359">
    <property type="entry name" value="DDE_Tnp_4"/>
    <property type="match status" value="1"/>
</dbReference>
<sequence>MAHNTIGEIIYDTCNIIWKLFANIHMPFPTTDMFYKIAQDFETLWNFPNCVGCIGLAKYKFIAIDVGGYGRQSDSGVFTACNIYEHLEGNTFNLPPKKTLPHSTFPMPFVLLGDQGYPLKEYLMRPYPFDNNLDKTKEIFNYRLSHARRMIECTFGILVSKWRCLKTKIQIDPNNVDTIIKSIHLIHNIIIDQEGVDESLISKINQNVTNPDLVHSNASRRNNRSKQEAYKIRD</sequence>
<evidence type="ECO:0000256" key="1">
    <source>
        <dbReference type="ARBA" id="ARBA00001968"/>
    </source>
</evidence>
<keyword evidence="5" id="KW-0479">Metal-binding</keyword>
<dbReference type="EMBL" id="CARXXK010000251">
    <property type="protein sequence ID" value="CAI6370193.1"/>
    <property type="molecule type" value="Genomic_DNA"/>
</dbReference>
<feature type="region of interest" description="Disordered" evidence="8">
    <location>
        <begin position="212"/>
        <end position="234"/>
    </location>
</feature>
<evidence type="ECO:0000259" key="9">
    <source>
        <dbReference type="Pfam" id="PF13359"/>
    </source>
</evidence>
<evidence type="ECO:0000256" key="6">
    <source>
        <dbReference type="ARBA" id="ARBA00022801"/>
    </source>
</evidence>
<dbReference type="GO" id="GO:0005634">
    <property type="term" value="C:nucleus"/>
    <property type="evidence" value="ECO:0007669"/>
    <property type="project" value="UniProtKB-SubCell"/>
</dbReference>
<evidence type="ECO:0000256" key="5">
    <source>
        <dbReference type="ARBA" id="ARBA00022723"/>
    </source>
</evidence>
<evidence type="ECO:0000256" key="3">
    <source>
        <dbReference type="ARBA" id="ARBA00006958"/>
    </source>
</evidence>
<comment type="caution">
    <text evidence="10">The sequence shown here is derived from an EMBL/GenBank/DDBJ whole genome shotgun (WGS) entry which is preliminary data.</text>
</comment>
<evidence type="ECO:0000256" key="4">
    <source>
        <dbReference type="ARBA" id="ARBA00022722"/>
    </source>
</evidence>
<proteinExistence type="inferred from homology"/>
<feature type="domain" description="DDE Tnp4" evidence="9">
    <location>
        <begin position="57"/>
        <end position="188"/>
    </location>
</feature>
<dbReference type="GO" id="GO:0016787">
    <property type="term" value="F:hydrolase activity"/>
    <property type="evidence" value="ECO:0007669"/>
    <property type="project" value="UniProtKB-KW"/>
</dbReference>
<dbReference type="PANTHER" id="PTHR22930:SF269">
    <property type="entry name" value="NUCLEASE HARBI1-LIKE PROTEIN"/>
    <property type="match status" value="1"/>
</dbReference>
<evidence type="ECO:0000313" key="10">
    <source>
        <dbReference type="EMBL" id="CAI6370193.1"/>
    </source>
</evidence>
<feature type="compositionally biased region" description="Basic and acidic residues" evidence="8">
    <location>
        <begin position="225"/>
        <end position="234"/>
    </location>
</feature>
<accession>A0AAV0XP97</accession>
<keyword evidence="4" id="KW-0540">Nuclease</keyword>
<comment type="similarity">
    <text evidence="3">Belongs to the HARBI1 family.</text>
</comment>
<dbReference type="GO" id="GO:0046872">
    <property type="term" value="F:metal ion binding"/>
    <property type="evidence" value="ECO:0007669"/>
    <property type="project" value="UniProtKB-KW"/>
</dbReference>
<comment type="subcellular location">
    <subcellularLocation>
        <location evidence="2">Nucleus</location>
    </subcellularLocation>
</comment>
<dbReference type="Proteomes" id="UP001160148">
    <property type="component" value="Unassembled WGS sequence"/>
</dbReference>
<dbReference type="InterPro" id="IPR045249">
    <property type="entry name" value="HARBI1-like"/>
</dbReference>
<evidence type="ECO:0000256" key="7">
    <source>
        <dbReference type="ARBA" id="ARBA00023242"/>
    </source>
</evidence>
<dbReference type="InterPro" id="IPR027806">
    <property type="entry name" value="HARBI1_dom"/>
</dbReference>
<dbReference type="AlphaFoldDB" id="A0AAV0XP97"/>
<gene>
    <name evidence="10" type="ORF">MEUPH1_LOCUS24341</name>
</gene>
<evidence type="ECO:0000313" key="11">
    <source>
        <dbReference type="Proteomes" id="UP001160148"/>
    </source>
</evidence>
<protein>
    <recommendedName>
        <fullName evidence="9">DDE Tnp4 domain-containing protein</fullName>
    </recommendedName>
</protein>
<comment type="cofactor">
    <cofactor evidence="1">
        <name>a divalent metal cation</name>
        <dbReference type="ChEBI" id="CHEBI:60240"/>
    </cofactor>
</comment>
<evidence type="ECO:0000256" key="2">
    <source>
        <dbReference type="ARBA" id="ARBA00004123"/>
    </source>
</evidence>
<keyword evidence="11" id="KW-1185">Reference proteome</keyword>
<keyword evidence="6" id="KW-0378">Hydrolase</keyword>
<dbReference type="PANTHER" id="PTHR22930">
    <property type="match status" value="1"/>
</dbReference>
<organism evidence="10 11">
    <name type="scientific">Macrosiphum euphorbiae</name>
    <name type="common">potato aphid</name>
    <dbReference type="NCBI Taxonomy" id="13131"/>
    <lineage>
        <taxon>Eukaryota</taxon>
        <taxon>Metazoa</taxon>
        <taxon>Ecdysozoa</taxon>
        <taxon>Arthropoda</taxon>
        <taxon>Hexapoda</taxon>
        <taxon>Insecta</taxon>
        <taxon>Pterygota</taxon>
        <taxon>Neoptera</taxon>
        <taxon>Paraneoptera</taxon>
        <taxon>Hemiptera</taxon>
        <taxon>Sternorrhyncha</taxon>
        <taxon>Aphidomorpha</taxon>
        <taxon>Aphidoidea</taxon>
        <taxon>Aphididae</taxon>
        <taxon>Macrosiphini</taxon>
        <taxon>Macrosiphum</taxon>
    </lineage>
</organism>
<dbReference type="GO" id="GO:0004518">
    <property type="term" value="F:nuclease activity"/>
    <property type="evidence" value="ECO:0007669"/>
    <property type="project" value="UniProtKB-KW"/>
</dbReference>
<reference evidence="10 11" key="1">
    <citation type="submission" date="2023-01" db="EMBL/GenBank/DDBJ databases">
        <authorList>
            <person name="Whitehead M."/>
        </authorList>
    </citation>
    <scope>NUCLEOTIDE SEQUENCE [LARGE SCALE GENOMIC DNA]</scope>
</reference>
<name>A0AAV0XP97_9HEMI</name>
<evidence type="ECO:0000256" key="8">
    <source>
        <dbReference type="SAM" id="MobiDB-lite"/>
    </source>
</evidence>